<evidence type="ECO:0000256" key="1">
    <source>
        <dbReference type="ARBA" id="ARBA00004871"/>
    </source>
</evidence>
<organism evidence="3 4">
    <name type="scientific">Prauserella marina</name>
    <dbReference type="NCBI Taxonomy" id="530584"/>
    <lineage>
        <taxon>Bacteria</taxon>
        <taxon>Bacillati</taxon>
        <taxon>Actinomycetota</taxon>
        <taxon>Actinomycetes</taxon>
        <taxon>Pseudonocardiales</taxon>
        <taxon>Pseudonocardiaceae</taxon>
        <taxon>Prauserella</taxon>
    </lineage>
</organism>
<dbReference type="Gene3D" id="3.40.50.10860">
    <property type="entry name" value="Leucine Dehydrogenase, chain A, domain 1"/>
    <property type="match status" value="1"/>
</dbReference>
<dbReference type="InterPro" id="IPR028939">
    <property type="entry name" value="P5C_Rdtase_cat_N"/>
</dbReference>
<evidence type="ECO:0000256" key="2">
    <source>
        <dbReference type="ARBA" id="ARBA00023141"/>
    </source>
</evidence>
<dbReference type="InterPro" id="IPR041121">
    <property type="entry name" value="SDH_C"/>
</dbReference>
<dbReference type="GO" id="GO:0004764">
    <property type="term" value="F:shikimate 3-dehydrogenase (NADP+) activity"/>
    <property type="evidence" value="ECO:0007669"/>
    <property type="project" value="InterPro"/>
</dbReference>
<dbReference type="SUPFAM" id="SSF53223">
    <property type="entry name" value="Aminoacid dehydrogenase-like, N-terminal domain"/>
    <property type="match status" value="1"/>
</dbReference>
<evidence type="ECO:0000313" key="3">
    <source>
        <dbReference type="EMBL" id="SDD47845.1"/>
    </source>
</evidence>
<sequence length="289" mass="29619">MSTDAVRKAAVLGKPVSHSLSPVLHGAAYAALGLGGWTYDRVEVDEEGLPGFVKSLGQEWAGLSVTMPGKRAALRVAEEATPRAVAVGAANTLVHRGSGEWAADCTDVDGITGALTSAGWVGSPSFTGVVLGAGGTASAAVAAFAELGAGRVRLVVREPERAREAVAAAERTGIAAEVLRWSDVDFRELAKDAAVLVTTVPPAAIAPHAAELAVLPCLLDVIYDPWPTPLAEAVAARGGRLATGLDMLLHQAFGQVEQFTGEPAPKVAMRDALREATGNAVPLPLPTDA</sequence>
<dbReference type="EMBL" id="FMZE01000009">
    <property type="protein sequence ID" value="SDD47845.1"/>
    <property type="molecule type" value="Genomic_DNA"/>
</dbReference>
<name>A0A1G6V4M2_9PSEU</name>
<dbReference type="GO" id="GO:0019632">
    <property type="term" value="P:shikimate metabolic process"/>
    <property type="evidence" value="ECO:0007669"/>
    <property type="project" value="TreeGrafter"/>
</dbReference>
<dbReference type="Gene3D" id="3.40.50.720">
    <property type="entry name" value="NAD(P)-binding Rossmann-like Domain"/>
    <property type="match status" value="1"/>
</dbReference>
<dbReference type="GO" id="GO:0050661">
    <property type="term" value="F:NADP binding"/>
    <property type="evidence" value="ECO:0007669"/>
    <property type="project" value="TreeGrafter"/>
</dbReference>
<protein>
    <submittedName>
        <fullName evidence="3">Shikimate dehydrogenase</fullName>
    </submittedName>
</protein>
<dbReference type="GO" id="GO:0005829">
    <property type="term" value="C:cytosol"/>
    <property type="evidence" value="ECO:0007669"/>
    <property type="project" value="TreeGrafter"/>
</dbReference>
<dbReference type="AlphaFoldDB" id="A0A1G6V4M2"/>
<dbReference type="InterPro" id="IPR046346">
    <property type="entry name" value="Aminoacid_DH-like_N_sf"/>
</dbReference>
<keyword evidence="2" id="KW-0028">Amino-acid biosynthesis</keyword>
<dbReference type="InterPro" id="IPR022893">
    <property type="entry name" value="Shikimate_DH_fam"/>
</dbReference>
<dbReference type="InterPro" id="IPR013708">
    <property type="entry name" value="Shikimate_DH-bd_N"/>
</dbReference>
<dbReference type="Pfam" id="PF03807">
    <property type="entry name" value="F420_oxidored"/>
    <property type="match status" value="1"/>
</dbReference>
<dbReference type="NCBIfam" id="TIGR01809">
    <property type="entry name" value="Shik-DH-AROM"/>
    <property type="match status" value="1"/>
</dbReference>
<reference evidence="3 4" key="1">
    <citation type="submission" date="2016-10" db="EMBL/GenBank/DDBJ databases">
        <authorList>
            <person name="de Groot N.N."/>
        </authorList>
    </citation>
    <scope>NUCLEOTIDE SEQUENCE [LARGE SCALE GENOMIC DNA]</scope>
    <source>
        <strain evidence="3 4">CGMCC 4.5506</strain>
    </source>
</reference>
<accession>A0A1G6V4M2</accession>
<gene>
    <name evidence="3" type="ORF">SAMN05421630_1098</name>
</gene>
<dbReference type="STRING" id="530584.SAMN05421630_1098"/>
<evidence type="ECO:0000313" key="4">
    <source>
        <dbReference type="Proteomes" id="UP000199494"/>
    </source>
</evidence>
<dbReference type="Pfam" id="PF18317">
    <property type="entry name" value="SDH_C"/>
    <property type="match status" value="1"/>
</dbReference>
<dbReference type="PANTHER" id="PTHR21089">
    <property type="entry name" value="SHIKIMATE DEHYDROGENASE"/>
    <property type="match status" value="1"/>
</dbReference>
<keyword evidence="2" id="KW-0057">Aromatic amino acid biosynthesis</keyword>
<dbReference type="InterPro" id="IPR036291">
    <property type="entry name" value="NAD(P)-bd_dom_sf"/>
</dbReference>
<dbReference type="PANTHER" id="PTHR21089:SF1">
    <property type="entry name" value="BIFUNCTIONAL 3-DEHYDROQUINATE DEHYDRATASE_SHIKIMATE DEHYDROGENASE, CHLOROPLASTIC"/>
    <property type="match status" value="1"/>
</dbReference>
<comment type="pathway">
    <text evidence="1">Metabolic intermediate biosynthesis; chorismate biosynthesis; chorismate from D-erythrose 4-phosphate and phosphoenolpyruvate: step 4/7.</text>
</comment>
<dbReference type="InterPro" id="IPR010110">
    <property type="entry name" value="Shikimate_DH_AroM-type"/>
</dbReference>
<keyword evidence="4" id="KW-1185">Reference proteome</keyword>
<dbReference type="SUPFAM" id="SSF51735">
    <property type="entry name" value="NAD(P)-binding Rossmann-fold domains"/>
    <property type="match status" value="1"/>
</dbReference>
<dbReference type="Pfam" id="PF08501">
    <property type="entry name" value="Shikimate_dh_N"/>
    <property type="match status" value="1"/>
</dbReference>
<proteinExistence type="predicted"/>
<dbReference type="GO" id="GO:0009073">
    <property type="term" value="P:aromatic amino acid family biosynthetic process"/>
    <property type="evidence" value="ECO:0007669"/>
    <property type="project" value="UniProtKB-KW"/>
</dbReference>
<dbReference type="Proteomes" id="UP000199494">
    <property type="component" value="Unassembled WGS sequence"/>
</dbReference>
<dbReference type="GO" id="GO:0009423">
    <property type="term" value="P:chorismate biosynthetic process"/>
    <property type="evidence" value="ECO:0007669"/>
    <property type="project" value="TreeGrafter"/>
</dbReference>
<dbReference type="NCBIfam" id="NF001311">
    <property type="entry name" value="PRK00258.1-3"/>
    <property type="match status" value="1"/>
</dbReference>